<protein>
    <recommendedName>
        <fullName evidence="2">Protein kinase domain-containing protein</fullName>
    </recommendedName>
</protein>
<feature type="compositionally biased region" description="Polar residues" evidence="1">
    <location>
        <begin position="711"/>
        <end position="726"/>
    </location>
</feature>
<feature type="region of interest" description="Disordered" evidence="1">
    <location>
        <begin position="26"/>
        <end position="72"/>
    </location>
</feature>
<name>A0AAF0DJ51_9EURO</name>
<organism evidence="3 4">
    <name type="scientific">Emydomyces testavorans</name>
    <dbReference type="NCBI Taxonomy" id="2070801"/>
    <lineage>
        <taxon>Eukaryota</taxon>
        <taxon>Fungi</taxon>
        <taxon>Dikarya</taxon>
        <taxon>Ascomycota</taxon>
        <taxon>Pezizomycotina</taxon>
        <taxon>Eurotiomycetes</taxon>
        <taxon>Eurotiomycetidae</taxon>
        <taxon>Onygenales</taxon>
        <taxon>Nannizziopsiaceae</taxon>
        <taxon>Emydomyces</taxon>
    </lineage>
</organism>
<feature type="region of interest" description="Disordered" evidence="1">
    <location>
        <begin position="707"/>
        <end position="743"/>
    </location>
</feature>
<dbReference type="SUPFAM" id="SSF56112">
    <property type="entry name" value="Protein kinase-like (PK-like)"/>
    <property type="match status" value="1"/>
</dbReference>
<keyword evidence="4" id="KW-1185">Reference proteome</keyword>
<proteinExistence type="predicted"/>
<dbReference type="Gene3D" id="1.10.510.10">
    <property type="entry name" value="Transferase(Phosphotransferase) domain 1"/>
    <property type="match status" value="1"/>
</dbReference>
<feature type="region of interest" description="Disordered" evidence="1">
    <location>
        <begin position="928"/>
        <end position="947"/>
    </location>
</feature>
<dbReference type="InterPro" id="IPR011009">
    <property type="entry name" value="Kinase-like_dom_sf"/>
</dbReference>
<dbReference type="Pfam" id="PF00069">
    <property type="entry name" value="Pkinase"/>
    <property type="match status" value="1"/>
</dbReference>
<feature type="region of interest" description="Disordered" evidence="1">
    <location>
        <begin position="106"/>
        <end position="184"/>
    </location>
</feature>
<feature type="compositionally biased region" description="Basic and acidic residues" evidence="1">
    <location>
        <begin position="108"/>
        <end position="124"/>
    </location>
</feature>
<evidence type="ECO:0000259" key="2">
    <source>
        <dbReference type="PROSITE" id="PS50011"/>
    </source>
</evidence>
<dbReference type="GO" id="GO:0007165">
    <property type="term" value="P:signal transduction"/>
    <property type="evidence" value="ECO:0007669"/>
    <property type="project" value="TreeGrafter"/>
</dbReference>
<dbReference type="InterPro" id="IPR000719">
    <property type="entry name" value="Prot_kinase_dom"/>
</dbReference>
<dbReference type="CDD" id="cd00180">
    <property type="entry name" value="PKc"/>
    <property type="match status" value="1"/>
</dbReference>
<sequence length="985" mass="109550">MPDPKNSSPIKQSFLHRLGLRKWLARENYRHNHSNPSKPPGPLPPPLPLPLAAPPPLIEPPRPTERPSYDNTDVIENCDTECSASPLPRGSVDHIDLSSSAYAAFKGQDSERRGLLAPDTEKNQKSHRRATSAHDRRPVGLHRTISPEGVSANRSSAPNLQWDGSNGNPGESFVNNIPPPPGDCDPGTFIDNVSGDGEDFQQMLQLELDQKWILNLSLRFPDKPEREKFFVTYAETPSCWRKVTVTCDYANAERESLERDLKELRYHRDKNCRIYESIRECLDEIQFHDTVTNLTLETIEGRLHVHVSEDVGEIISYPPISSVAHLNPVLIPESELVLHSHLSGFVYHVKLSGQDYVKKEITAPDTVEEFLYEINALHALLESDCVIKFKCILVDDSATLVKGLLLEYASKGSLADLFFDFKGAIAWARKERWARQIIKGLADIHEAGFVQGDFTVSNVVVDGNDDARIIDINRRGCPIGWEPPEFTKKIESKQKISMYIGVKSDLFQLGMTLWAMAVEEDEPGLRPRPLTIPNDLKIPGYFRNIVHICLSPRPQNRLSARELLTLFPEDPSNHAAETLLEYPEQDSGNFITTQKYDIVDPVFHHHQHHDFGQQPADSIYVDSLPNSNPSFDGAIQIHTVSALSTTPVARTHEAFLPHGTDSHNTIPQDEFSLSLPADDPYSLEDITLSLELEDSYLTLEEMAQYGLGPPNSRNTPSDQSLLNTGSFPVEREMPLGSPESGSPVECARLFPSDVKELPEALTGVGDHMSYSFPDSLIPNHGDFKIQRVSFNSNLLSGVDTEKRTTDIKEAADDGVNLDNKPCYEAVTQASYALDPDDLLSSGLSINTAFMSCSTTRDDHHADIHDIPNYISANQDRISPTPSDTCVLCSDDLLASRLPIDTCYDDAEPYPQPPSPDGNSLISSQLPINPAFIPPLQPEPQSKYPLDSDIPSSHCIKLELEQCSELPADDLFASKLPLNPAYNSRA</sequence>
<dbReference type="AlphaFoldDB" id="A0AAF0DJ51"/>
<feature type="region of interest" description="Disordered" evidence="1">
    <location>
        <begin position="904"/>
        <end position="923"/>
    </location>
</feature>
<dbReference type="Proteomes" id="UP001219355">
    <property type="component" value="Chromosome 3"/>
</dbReference>
<feature type="compositionally biased region" description="Polar residues" evidence="1">
    <location>
        <begin position="152"/>
        <end position="175"/>
    </location>
</feature>
<dbReference type="GO" id="GO:0005737">
    <property type="term" value="C:cytoplasm"/>
    <property type="evidence" value="ECO:0007669"/>
    <property type="project" value="TreeGrafter"/>
</dbReference>
<evidence type="ECO:0000313" key="4">
    <source>
        <dbReference type="Proteomes" id="UP001219355"/>
    </source>
</evidence>
<dbReference type="GO" id="GO:0004672">
    <property type="term" value="F:protein kinase activity"/>
    <property type="evidence" value="ECO:0007669"/>
    <property type="project" value="InterPro"/>
</dbReference>
<dbReference type="GO" id="GO:0005524">
    <property type="term" value="F:ATP binding"/>
    <property type="evidence" value="ECO:0007669"/>
    <property type="project" value="InterPro"/>
</dbReference>
<evidence type="ECO:0000256" key="1">
    <source>
        <dbReference type="SAM" id="MobiDB-lite"/>
    </source>
</evidence>
<feature type="compositionally biased region" description="Pro residues" evidence="1">
    <location>
        <begin position="37"/>
        <end position="61"/>
    </location>
</feature>
<accession>A0AAF0DJ51</accession>
<dbReference type="EMBL" id="CP120629">
    <property type="protein sequence ID" value="WEW59597.1"/>
    <property type="molecule type" value="Genomic_DNA"/>
</dbReference>
<dbReference type="PROSITE" id="PS50011">
    <property type="entry name" value="PROTEIN_KINASE_DOM"/>
    <property type="match status" value="1"/>
</dbReference>
<gene>
    <name evidence="3" type="ORF">PRK78_005071</name>
</gene>
<evidence type="ECO:0000313" key="3">
    <source>
        <dbReference type="EMBL" id="WEW59597.1"/>
    </source>
</evidence>
<dbReference type="InterPro" id="IPR050167">
    <property type="entry name" value="Ser_Thr_protein_kinase"/>
</dbReference>
<reference evidence="3" key="1">
    <citation type="submission" date="2023-03" db="EMBL/GenBank/DDBJ databases">
        <title>Emydomyces testavorans Genome Sequence.</title>
        <authorList>
            <person name="Hoyer L."/>
        </authorList>
    </citation>
    <scope>NUCLEOTIDE SEQUENCE</scope>
    <source>
        <strain evidence="3">16-2883</strain>
    </source>
</reference>
<feature type="domain" description="Protein kinase" evidence="2">
    <location>
        <begin position="332"/>
        <end position="577"/>
    </location>
</feature>
<dbReference type="PANTHER" id="PTHR23257">
    <property type="entry name" value="SERINE-THREONINE PROTEIN KINASE"/>
    <property type="match status" value="1"/>
</dbReference>